<accession>A0A4R5KAU8</accession>
<keyword evidence="3 5" id="KW-1133">Transmembrane helix</keyword>
<evidence type="ECO:0000256" key="1">
    <source>
        <dbReference type="ARBA" id="ARBA00004651"/>
    </source>
</evidence>
<dbReference type="AlphaFoldDB" id="A0A4R5KAU8"/>
<evidence type="ECO:0000313" key="7">
    <source>
        <dbReference type="EMBL" id="TDF92261.1"/>
    </source>
</evidence>
<dbReference type="SUPFAM" id="SSF103473">
    <property type="entry name" value="MFS general substrate transporter"/>
    <property type="match status" value="1"/>
</dbReference>
<keyword evidence="4 5" id="KW-0472">Membrane</keyword>
<dbReference type="InterPro" id="IPR020846">
    <property type="entry name" value="MFS_dom"/>
</dbReference>
<proteinExistence type="predicted"/>
<feature type="domain" description="Major facilitator superfamily (MFS) profile" evidence="6">
    <location>
        <begin position="16"/>
        <end position="155"/>
    </location>
</feature>
<reference evidence="7 8" key="1">
    <citation type="submission" date="2019-03" db="EMBL/GenBank/DDBJ databases">
        <title>Whole genome sequence of Arthrobacter sp JH1-1.</title>
        <authorList>
            <person name="Trinh H.N."/>
        </authorList>
    </citation>
    <scope>NUCLEOTIDE SEQUENCE [LARGE SCALE GENOMIC DNA]</scope>
    <source>
        <strain evidence="7 8">JH1-1</strain>
    </source>
</reference>
<evidence type="ECO:0000256" key="5">
    <source>
        <dbReference type="SAM" id="Phobius"/>
    </source>
</evidence>
<dbReference type="PANTHER" id="PTHR23514">
    <property type="entry name" value="BYPASS OF STOP CODON PROTEIN 6"/>
    <property type="match status" value="1"/>
</dbReference>
<dbReference type="Gene3D" id="1.20.1250.20">
    <property type="entry name" value="MFS general substrate transporter like domains"/>
    <property type="match status" value="1"/>
</dbReference>
<dbReference type="Pfam" id="PF07690">
    <property type="entry name" value="MFS_1"/>
    <property type="match status" value="1"/>
</dbReference>
<evidence type="ECO:0000256" key="2">
    <source>
        <dbReference type="ARBA" id="ARBA00022692"/>
    </source>
</evidence>
<dbReference type="GO" id="GO:0005886">
    <property type="term" value="C:plasma membrane"/>
    <property type="evidence" value="ECO:0007669"/>
    <property type="project" value="UniProtKB-SubCell"/>
</dbReference>
<feature type="transmembrane region" description="Helical" evidence="5">
    <location>
        <begin position="86"/>
        <end position="114"/>
    </location>
</feature>
<dbReference type="Proteomes" id="UP000295511">
    <property type="component" value="Unassembled WGS sequence"/>
</dbReference>
<dbReference type="InterPro" id="IPR036259">
    <property type="entry name" value="MFS_trans_sf"/>
</dbReference>
<feature type="transmembrane region" description="Helical" evidence="5">
    <location>
        <begin position="54"/>
        <end position="74"/>
    </location>
</feature>
<keyword evidence="8" id="KW-1185">Reference proteome</keyword>
<organism evidence="7 8">
    <name type="scientific">Arthrobacter terricola</name>
    <dbReference type="NCBI Taxonomy" id="2547396"/>
    <lineage>
        <taxon>Bacteria</taxon>
        <taxon>Bacillati</taxon>
        <taxon>Actinomycetota</taxon>
        <taxon>Actinomycetes</taxon>
        <taxon>Micrococcales</taxon>
        <taxon>Micrococcaceae</taxon>
        <taxon>Arthrobacter</taxon>
    </lineage>
</organism>
<comment type="subcellular location">
    <subcellularLocation>
        <location evidence="1">Cell membrane</location>
        <topology evidence="1">Multi-pass membrane protein</topology>
    </subcellularLocation>
</comment>
<dbReference type="PANTHER" id="PTHR23514:SF13">
    <property type="entry name" value="INNER MEMBRANE PROTEIN YBJJ"/>
    <property type="match status" value="1"/>
</dbReference>
<sequence length="155" mass="15747">MLEAQPMEDRKSIDQWRFAIIAGFAVGGITVSAWGPRLPAIIKGLDVGTGTIGLLMACATIGSLIGLVSAGPLLHRLGSRRSIATTLYVVAAGIALLGVSVMLGLMSVVAVAFAMTGAGVGSMDIMINVEGAAIEAATGRTQMPLMHGAWSGGQP</sequence>
<evidence type="ECO:0000313" key="8">
    <source>
        <dbReference type="Proteomes" id="UP000295511"/>
    </source>
</evidence>
<gene>
    <name evidence="7" type="ORF">E1809_18630</name>
</gene>
<dbReference type="EMBL" id="SMRU01000024">
    <property type="protein sequence ID" value="TDF92261.1"/>
    <property type="molecule type" value="Genomic_DNA"/>
</dbReference>
<feature type="transmembrane region" description="Helical" evidence="5">
    <location>
        <begin position="16"/>
        <end position="34"/>
    </location>
</feature>
<dbReference type="RefSeq" id="WP_133205736.1">
    <property type="nucleotide sequence ID" value="NZ_SMRU01000024.1"/>
</dbReference>
<comment type="caution">
    <text evidence="7">The sequence shown here is derived from an EMBL/GenBank/DDBJ whole genome shotgun (WGS) entry which is preliminary data.</text>
</comment>
<evidence type="ECO:0000256" key="3">
    <source>
        <dbReference type="ARBA" id="ARBA00022989"/>
    </source>
</evidence>
<evidence type="ECO:0000256" key="4">
    <source>
        <dbReference type="ARBA" id="ARBA00023136"/>
    </source>
</evidence>
<protein>
    <recommendedName>
        <fullName evidence="6">Major facilitator superfamily (MFS) profile domain-containing protein</fullName>
    </recommendedName>
</protein>
<name>A0A4R5KAU8_9MICC</name>
<evidence type="ECO:0000259" key="6">
    <source>
        <dbReference type="PROSITE" id="PS50850"/>
    </source>
</evidence>
<dbReference type="GO" id="GO:0022857">
    <property type="term" value="F:transmembrane transporter activity"/>
    <property type="evidence" value="ECO:0007669"/>
    <property type="project" value="InterPro"/>
</dbReference>
<keyword evidence="2 5" id="KW-0812">Transmembrane</keyword>
<dbReference type="InterPro" id="IPR011701">
    <property type="entry name" value="MFS"/>
</dbReference>
<dbReference type="OrthoDB" id="9809599at2"/>
<dbReference type="InterPro" id="IPR051788">
    <property type="entry name" value="MFS_Transporter"/>
</dbReference>
<dbReference type="PROSITE" id="PS50850">
    <property type="entry name" value="MFS"/>
    <property type="match status" value="1"/>
</dbReference>